<dbReference type="EMBL" id="LN890962">
    <property type="protein sequence ID" value="CUS14141.1"/>
    <property type="molecule type" value="Genomic_DNA"/>
</dbReference>
<organism evidence="1 2">
    <name type="scientific">Tuber aestivum</name>
    <name type="common">summer truffle</name>
    <dbReference type="NCBI Taxonomy" id="59557"/>
    <lineage>
        <taxon>Eukaryota</taxon>
        <taxon>Fungi</taxon>
        <taxon>Dikarya</taxon>
        <taxon>Ascomycota</taxon>
        <taxon>Pezizomycotina</taxon>
        <taxon>Pezizomycetes</taxon>
        <taxon>Pezizales</taxon>
        <taxon>Tuberaceae</taxon>
        <taxon>Tuber</taxon>
    </lineage>
</organism>
<reference evidence="1" key="1">
    <citation type="submission" date="2015-10" db="EMBL/GenBank/DDBJ databases">
        <authorList>
            <person name="Regsiter A."/>
            <person name="william w."/>
        </authorList>
    </citation>
    <scope>NUCLEOTIDE SEQUENCE</scope>
    <source>
        <strain evidence="1">Montdore</strain>
    </source>
</reference>
<proteinExistence type="predicted"/>
<gene>
    <name evidence="1" type="ORF">GSTUAT00001872001</name>
</gene>
<dbReference type="Proteomes" id="UP001412239">
    <property type="component" value="Unassembled WGS sequence"/>
</dbReference>
<accession>A0A292Q4W5</accession>
<protein>
    <submittedName>
        <fullName evidence="1">Uncharacterized protein</fullName>
    </submittedName>
</protein>
<dbReference type="AlphaFoldDB" id="A0A292Q4W5"/>
<evidence type="ECO:0000313" key="1">
    <source>
        <dbReference type="EMBL" id="CUS14141.1"/>
    </source>
</evidence>
<sequence length="66" mass="7142">SLGATARSAILLAPVPKETSGLVESTNLRLPRCCPAVNIVERKKIGGPLSKVLERAPTRRFMDISR</sequence>
<name>A0A292Q4W5_9PEZI</name>
<feature type="non-terminal residue" evidence="1">
    <location>
        <position position="66"/>
    </location>
</feature>
<keyword evidence="2" id="KW-1185">Reference proteome</keyword>
<evidence type="ECO:0000313" key="2">
    <source>
        <dbReference type="Proteomes" id="UP001412239"/>
    </source>
</evidence>